<proteinExistence type="predicted"/>
<evidence type="ECO:0000313" key="2">
    <source>
        <dbReference type="EMBL" id="KAH3775609.1"/>
    </source>
</evidence>
<evidence type="ECO:0000256" key="1">
    <source>
        <dbReference type="SAM" id="MobiDB-lite"/>
    </source>
</evidence>
<reference evidence="2" key="1">
    <citation type="journal article" date="2019" name="bioRxiv">
        <title>The Genome of the Zebra Mussel, Dreissena polymorpha: A Resource for Invasive Species Research.</title>
        <authorList>
            <person name="McCartney M.A."/>
            <person name="Auch B."/>
            <person name="Kono T."/>
            <person name="Mallez S."/>
            <person name="Zhang Y."/>
            <person name="Obille A."/>
            <person name="Becker A."/>
            <person name="Abrahante J.E."/>
            <person name="Garbe J."/>
            <person name="Badalamenti J.P."/>
            <person name="Herman A."/>
            <person name="Mangelson H."/>
            <person name="Liachko I."/>
            <person name="Sullivan S."/>
            <person name="Sone E.D."/>
            <person name="Koren S."/>
            <person name="Silverstein K.A.T."/>
            <person name="Beckman K.B."/>
            <person name="Gohl D.M."/>
        </authorList>
    </citation>
    <scope>NUCLEOTIDE SEQUENCE</scope>
    <source>
        <strain evidence="2">Duluth1</strain>
        <tissue evidence="2">Whole animal</tissue>
    </source>
</reference>
<name>A0A9D4IJS9_DREPO</name>
<reference evidence="2" key="2">
    <citation type="submission" date="2020-11" db="EMBL/GenBank/DDBJ databases">
        <authorList>
            <person name="McCartney M.A."/>
            <person name="Auch B."/>
            <person name="Kono T."/>
            <person name="Mallez S."/>
            <person name="Becker A."/>
            <person name="Gohl D.M."/>
            <person name="Silverstein K.A.T."/>
            <person name="Koren S."/>
            <person name="Bechman K.B."/>
            <person name="Herman A."/>
            <person name="Abrahante J.E."/>
            <person name="Garbe J."/>
        </authorList>
    </citation>
    <scope>NUCLEOTIDE SEQUENCE</scope>
    <source>
        <strain evidence="2">Duluth1</strain>
        <tissue evidence="2">Whole animal</tissue>
    </source>
</reference>
<feature type="region of interest" description="Disordered" evidence="1">
    <location>
        <begin position="99"/>
        <end position="123"/>
    </location>
</feature>
<sequence>MYRTNFCEEFNYSFHITKKDQFQTCAVYRNKEIAGELTTDLKIAFEYHIKRKNRARDEKKLDKSRAKQDKSYHVATFDLEAVLPIPCSLKYDQYFKDIPSDKTTRDSLPEPDTMAESEDSNVE</sequence>
<keyword evidence="3" id="KW-1185">Reference proteome</keyword>
<protein>
    <submittedName>
        <fullName evidence="2">Uncharacterized protein</fullName>
    </submittedName>
</protein>
<comment type="caution">
    <text evidence="2">The sequence shown here is derived from an EMBL/GenBank/DDBJ whole genome shotgun (WGS) entry which is preliminary data.</text>
</comment>
<organism evidence="2 3">
    <name type="scientific">Dreissena polymorpha</name>
    <name type="common">Zebra mussel</name>
    <name type="synonym">Mytilus polymorpha</name>
    <dbReference type="NCBI Taxonomy" id="45954"/>
    <lineage>
        <taxon>Eukaryota</taxon>
        <taxon>Metazoa</taxon>
        <taxon>Spiralia</taxon>
        <taxon>Lophotrochozoa</taxon>
        <taxon>Mollusca</taxon>
        <taxon>Bivalvia</taxon>
        <taxon>Autobranchia</taxon>
        <taxon>Heteroconchia</taxon>
        <taxon>Euheterodonta</taxon>
        <taxon>Imparidentia</taxon>
        <taxon>Neoheterodontei</taxon>
        <taxon>Myida</taxon>
        <taxon>Dreissenoidea</taxon>
        <taxon>Dreissenidae</taxon>
        <taxon>Dreissena</taxon>
    </lineage>
</organism>
<feature type="compositionally biased region" description="Acidic residues" evidence="1">
    <location>
        <begin position="113"/>
        <end position="123"/>
    </location>
</feature>
<feature type="compositionally biased region" description="Basic and acidic residues" evidence="1">
    <location>
        <begin position="99"/>
        <end position="108"/>
    </location>
</feature>
<gene>
    <name evidence="2" type="ORF">DPMN_177015</name>
</gene>
<dbReference type="EMBL" id="JAIWYP010000009">
    <property type="protein sequence ID" value="KAH3775609.1"/>
    <property type="molecule type" value="Genomic_DNA"/>
</dbReference>
<evidence type="ECO:0000313" key="3">
    <source>
        <dbReference type="Proteomes" id="UP000828390"/>
    </source>
</evidence>
<dbReference type="Proteomes" id="UP000828390">
    <property type="component" value="Unassembled WGS sequence"/>
</dbReference>
<dbReference type="AlphaFoldDB" id="A0A9D4IJS9"/>
<accession>A0A9D4IJS9</accession>